<dbReference type="EMBL" id="KZ993537">
    <property type="protein sequence ID" value="RKP04678.1"/>
    <property type="molecule type" value="Genomic_DNA"/>
</dbReference>
<feature type="domain" description="NADP-dependent oxidoreductase" evidence="4">
    <location>
        <begin position="26"/>
        <end position="161"/>
    </location>
</feature>
<dbReference type="InterPro" id="IPR023210">
    <property type="entry name" value="NADP_OxRdtase_dom"/>
</dbReference>
<feature type="binding site" evidence="2">
    <location>
        <position position="108"/>
    </location>
    <ligand>
        <name>substrate</name>
    </ligand>
</feature>
<feature type="site" description="Lowers pKa of active site Tyr" evidence="3">
    <location>
        <position position="75"/>
    </location>
</feature>
<dbReference type="SUPFAM" id="SSF51430">
    <property type="entry name" value="NAD(P)-linked oxidoreductase"/>
    <property type="match status" value="1"/>
</dbReference>
<dbReference type="GO" id="GO:0016491">
    <property type="term" value="F:oxidoreductase activity"/>
    <property type="evidence" value="ECO:0007669"/>
    <property type="project" value="InterPro"/>
</dbReference>
<feature type="active site" description="Proton donor" evidence="1">
    <location>
        <position position="52"/>
    </location>
</feature>
<name>A0A4P9XGG4_9FUNG</name>
<organism evidence="5 6">
    <name type="scientific">Thamnocephalis sphaerospora</name>
    <dbReference type="NCBI Taxonomy" id="78915"/>
    <lineage>
        <taxon>Eukaryota</taxon>
        <taxon>Fungi</taxon>
        <taxon>Fungi incertae sedis</taxon>
        <taxon>Zoopagomycota</taxon>
        <taxon>Zoopagomycotina</taxon>
        <taxon>Zoopagomycetes</taxon>
        <taxon>Zoopagales</taxon>
        <taxon>Sigmoideomycetaceae</taxon>
        <taxon>Thamnocephalis</taxon>
    </lineage>
</organism>
<dbReference type="InterPro" id="IPR018170">
    <property type="entry name" value="Aldo/ket_reductase_CS"/>
</dbReference>
<dbReference type="PANTHER" id="PTHR11732">
    <property type="entry name" value="ALDO/KETO REDUCTASE"/>
    <property type="match status" value="1"/>
</dbReference>
<protein>
    <submittedName>
        <fullName evidence="5">NADP-dependent oxidoreductase domain-containing protein</fullName>
    </submittedName>
</protein>
<dbReference type="Proteomes" id="UP000271241">
    <property type="component" value="Unassembled WGS sequence"/>
</dbReference>
<dbReference type="PROSITE" id="PS00063">
    <property type="entry name" value="ALDOKETO_REDUCTASE_3"/>
    <property type="match status" value="1"/>
</dbReference>
<evidence type="ECO:0000313" key="5">
    <source>
        <dbReference type="EMBL" id="RKP04678.1"/>
    </source>
</evidence>
<evidence type="ECO:0000256" key="2">
    <source>
        <dbReference type="PIRSR" id="PIRSR000097-2"/>
    </source>
</evidence>
<dbReference type="PIRSF" id="PIRSF000097">
    <property type="entry name" value="AKR"/>
    <property type="match status" value="1"/>
</dbReference>
<sequence>MVFVVPQFKLNTGATIPGFGLGTYKAASDELDMVLRTALDAGYRHIGCAAVYGQEKDIGNVLSAIPREDLFITSKLWSNKHRPEDVTGALDKTLADLRLDYLDLYLIHWPMAFKSGDDMHPKDAQSRTIIEDIGFCDTWRAMEAKKSNVTALMDTGKVKAIDGDASVPSANRAARFLRGKRIHVTAYRSLGCRMDSLLTEDETVCAVATRNGKTAARVPLSWATQHGASVIPKSSSAHRIRENAQLFRPSNYDFFSLDSTQLRYCYLVGGWAQAAFTE</sequence>
<dbReference type="InterPro" id="IPR036812">
    <property type="entry name" value="NAD(P)_OxRdtase_dom_sf"/>
</dbReference>
<proteinExistence type="predicted"/>
<dbReference type="STRING" id="78915.A0A4P9XGG4"/>
<dbReference type="InterPro" id="IPR020471">
    <property type="entry name" value="AKR"/>
</dbReference>
<dbReference type="AlphaFoldDB" id="A0A4P9XGG4"/>
<evidence type="ECO:0000256" key="1">
    <source>
        <dbReference type="PIRSR" id="PIRSR000097-1"/>
    </source>
</evidence>
<gene>
    <name evidence="5" type="ORF">THASP1DRAFT_26730</name>
</gene>
<evidence type="ECO:0000256" key="3">
    <source>
        <dbReference type="PIRSR" id="PIRSR000097-3"/>
    </source>
</evidence>
<accession>A0A4P9XGG4</accession>
<evidence type="ECO:0000259" key="4">
    <source>
        <dbReference type="Pfam" id="PF00248"/>
    </source>
</evidence>
<reference evidence="6" key="1">
    <citation type="journal article" date="2018" name="Nat. Microbiol.">
        <title>Leveraging single-cell genomics to expand the fungal tree of life.</title>
        <authorList>
            <person name="Ahrendt S.R."/>
            <person name="Quandt C.A."/>
            <person name="Ciobanu D."/>
            <person name="Clum A."/>
            <person name="Salamov A."/>
            <person name="Andreopoulos B."/>
            <person name="Cheng J.F."/>
            <person name="Woyke T."/>
            <person name="Pelin A."/>
            <person name="Henrissat B."/>
            <person name="Reynolds N.K."/>
            <person name="Benny G.L."/>
            <person name="Smith M.E."/>
            <person name="James T.Y."/>
            <person name="Grigoriev I.V."/>
        </authorList>
    </citation>
    <scope>NUCLEOTIDE SEQUENCE [LARGE SCALE GENOMIC DNA]</scope>
    <source>
        <strain evidence="6">RSA 1356</strain>
    </source>
</reference>
<keyword evidence="6" id="KW-1185">Reference proteome</keyword>
<dbReference type="Pfam" id="PF00248">
    <property type="entry name" value="Aldo_ket_red"/>
    <property type="match status" value="2"/>
</dbReference>
<feature type="domain" description="NADP-dependent oxidoreductase" evidence="4">
    <location>
        <begin position="194"/>
        <end position="249"/>
    </location>
</feature>
<evidence type="ECO:0000313" key="6">
    <source>
        <dbReference type="Proteomes" id="UP000271241"/>
    </source>
</evidence>
<dbReference type="PRINTS" id="PR00069">
    <property type="entry name" value="ALDKETRDTASE"/>
</dbReference>
<dbReference type="Gene3D" id="3.20.20.100">
    <property type="entry name" value="NADP-dependent oxidoreductase domain"/>
    <property type="match status" value="2"/>
</dbReference>
<dbReference type="OrthoDB" id="416253at2759"/>